<evidence type="ECO:0000256" key="1">
    <source>
        <dbReference type="SAM" id="MobiDB-lite"/>
    </source>
</evidence>
<reference evidence="2" key="1">
    <citation type="journal article" date="2018" name="Data Brief">
        <title>Genome sequence data from 17 accessions of Ensete ventricosum, a staple food crop for millions in Ethiopia.</title>
        <authorList>
            <person name="Yemataw Z."/>
            <person name="Muzemil S."/>
            <person name="Ambachew D."/>
            <person name="Tripathi L."/>
            <person name="Tesfaye K."/>
            <person name="Chala A."/>
            <person name="Farbos A."/>
            <person name="O'Neill P."/>
            <person name="Moore K."/>
            <person name="Grant M."/>
            <person name="Studholme D.J."/>
        </authorList>
    </citation>
    <scope>NUCLEOTIDE SEQUENCE [LARGE SCALE GENOMIC DNA]</scope>
    <source>
        <tissue evidence="2">Leaf</tissue>
    </source>
</reference>
<name>A0A445MA97_ENSVE</name>
<gene>
    <name evidence="2" type="ORF">BHM03_00003940</name>
</gene>
<proteinExistence type="predicted"/>
<evidence type="ECO:0000313" key="2">
    <source>
        <dbReference type="EMBL" id="RZR71182.1"/>
    </source>
</evidence>
<sequence>MSSSPAHYQRLRPRVTRTPSSGERPHPLFLPREETQRLPARGERLRRPVRPRTTQYVPVRQLTGTRTRR</sequence>
<feature type="compositionally biased region" description="Basic and acidic residues" evidence="1">
    <location>
        <begin position="23"/>
        <end position="46"/>
    </location>
</feature>
<dbReference type="EMBL" id="KV875501">
    <property type="protein sequence ID" value="RZR71182.1"/>
    <property type="molecule type" value="Genomic_DNA"/>
</dbReference>
<feature type="region of interest" description="Disordered" evidence="1">
    <location>
        <begin position="1"/>
        <end position="69"/>
    </location>
</feature>
<organism evidence="2">
    <name type="scientific">Ensete ventricosum</name>
    <name type="common">Abyssinian banana</name>
    <name type="synonym">Musa ensete</name>
    <dbReference type="NCBI Taxonomy" id="4639"/>
    <lineage>
        <taxon>Eukaryota</taxon>
        <taxon>Viridiplantae</taxon>
        <taxon>Streptophyta</taxon>
        <taxon>Embryophyta</taxon>
        <taxon>Tracheophyta</taxon>
        <taxon>Spermatophyta</taxon>
        <taxon>Magnoliopsida</taxon>
        <taxon>Liliopsida</taxon>
        <taxon>Zingiberales</taxon>
        <taxon>Musaceae</taxon>
        <taxon>Ensete</taxon>
    </lineage>
</organism>
<dbReference type="Proteomes" id="UP000290560">
    <property type="component" value="Unassembled WGS sequence"/>
</dbReference>
<accession>A0A445MA97</accession>
<dbReference type="AlphaFoldDB" id="A0A445MA97"/>
<protein>
    <submittedName>
        <fullName evidence="2">Uncharacterized protein</fullName>
    </submittedName>
</protein>